<evidence type="ECO:0008006" key="8">
    <source>
        <dbReference type="Google" id="ProtNLM"/>
    </source>
</evidence>
<dbReference type="InterPro" id="IPR004498">
    <property type="entry name" value="Ribosomal_PrmA_MeTrfase"/>
</dbReference>
<name>W4LQS0_9BACT</name>
<dbReference type="PIRSF" id="PIRSF000401">
    <property type="entry name" value="RPL11_MTase"/>
    <property type="match status" value="1"/>
</dbReference>
<comment type="similarity">
    <text evidence="1">Belongs to the methyltransferase superfamily. PrmA family.</text>
</comment>
<dbReference type="InterPro" id="IPR050078">
    <property type="entry name" value="Ribosomal_L11_MeTrfase_PrmA"/>
</dbReference>
<dbReference type="Pfam" id="PF06325">
    <property type="entry name" value="PrmA"/>
    <property type="match status" value="1"/>
</dbReference>
<dbReference type="AlphaFoldDB" id="W4LQS0"/>
<dbReference type="GO" id="GO:0032259">
    <property type="term" value="P:methylation"/>
    <property type="evidence" value="ECO:0007669"/>
    <property type="project" value="UniProtKB-KW"/>
</dbReference>
<keyword evidence="4" id="KW-0808">Transferase</keyword>
<sequence>MTAPPVEWWECYVQVPIQASDRVSAFLHDLGSTAVILHEPAILSPHQEPCVTPLPSGEPQAVLQGAFAADTELSPRLTRLQVYLREQVAEFASAPWHLYCRPLRDYAYLTQWRDFFQPIDIENRLRVRPPWDTEPVPNAMACLTLEPGMAFGTGTHPTTRLALTLLARYVPPTPRGRLLDVGCGSGILSLGALLLGMPSAFGVDIEAEAVTVARQNAELNGLQHRAEFQQGSWEMADGVYTVIAANIYLGPLVNMMHALRQRLYPHGVMILSGIMTFQETALRTALDTAYLTVVEQLVEDNWAALAVKHQSALSGSSL</sequence>
<dbReference type="PANTHER" id="PTHR43648">
    <property type="entry name" value="ELECTRON TRANSFER FLAVOPROTEIN BETA SUBUNIT LYSINE METHYLTRANSFERASE"/>
    <property type="match status" value="1"/>
</dbReference>
<evidence type="ECO:0000256" key="1">
    <source>
        <dbReference type="ARBA" id="ARBA00009741"/>
    </source>
</evidence>
<dbReference type="InterPro" id="IPR029063">
    <property type="entry name" value="SAM-dependent_MTases_sf"/>
</dbReference>
<dbReference type="EMBL" id="AZHX01001795">
    <property type="protein sequence ID" value="ETW99751.1"/>
    <property type="molecule type" value="Genomic_DNA"/>
</dbReference>
<dbReference type="HOGENOM" id="CLU_049382_0_2_7"/>
<organism evidence="6 7">
    <name type="scientific">Candidatus Entotheonella gemina</name>
    <dbReference type="NCBI Taxonomy" id="1429439"/>
    <lineage>
        <taxon>Bacteria</taxon>
        <taxon>Pseudomonadati</taxon>
        <taxon>Nitrospinota/Tectimicrobiota group</taxon>
        <taxon>Candidatus Tectimicrobiota</taxon>
        <taxon>Candidatus Entotheonellia</taxon>
        <taxon>Candidatus Entotheonellales</taxon>
        <taxon>Candidatus Entotheonellaceae</taxon>
        <taxon>Candidatus Entotheonella</taxon>
    </lineage>
</organism>
<evidence type="ECO:0000313" key="7">
    <source>
        <dbReference type="Proteomes" id="UP000019140"/>
    </source>
</evidence>
<dbReference type="Gene3D" id="3.40.50.150">
    <property type="entry name" value="Vaccinia Virus protein VP39"/>
    <property type="match status" value="1"/>
</dbReference>
<keyword evidence="5" id="KW-0949">S-adenosyl-L-methionine</keyword>
<dbReference type="Proteomes" id="UP000019140">
    <property type="component" value="Unassembled WGS sequence"/>
</dbReference>
<accession>W4LQS0</accession>
<evidence type="ECO:0000313" key="6">
    <source>
        <dbReference type="EMBL" id="ETW99751.1"/>
    </source>
</evidence>
<dbReference type="PATRIC" id="fig|1429439.4.peg.6780"/>
<keyword evidence="2" id="KW-0963">Cytoplasm</keyword>
<evidence type="ECO:0000256" key="3">
    <source>
        <dbReference type="ARBA" id="ARBA00022603"/>
    </source>
</evidence>
<gene>
    <name evidence="6" type="ORF">ETSY2_40275</name>
</gene>
<proteinExistence type="inferred from homology"/>
<dbReference type="GO" id="GO:0008276">
    <property type="term" value="F:protein methyltransferase activity"/>
    <property type="evidence" value="ECO:0007669"/>
    <property type="project" value="InterPro"/>
</dbReference>
<dbReference type="PANTHER" id="PTHR43648:SF1">
    <property type="entry name" value="ELECTRON TRANSFER FLAVOPROTEIN BETA SUBUNIT LYSINE METHYLTRANSFERASE"/>
    <property type="match status" value="1"/>
</dbReference>
<comment type="caution">
    <text evidence="6">The sequence shown here is derived from an EMBL/GenBank/DDBJ whole genome shotgun (WGS) entry which is preliminary data.</text>
</comment>
<evidence type="ECO:0000256" key="5">
    <source>
        <dbReference type="ARBA" id="ARBA00022691"/>
    </source>
</evidence>
<protein>
    <recommendedName>
        <fullName evidence="8">Ribosomal protein L11 methyltransferase</fullName>
    </recommendedName>
</protein>
<keyword evidence="7" id="KW-1185">Reference proteome</keyword>
<dbReference type="SUPFAM" id="SSF53335">
    <property type="entry name" value="S-adenosyl-L-methionine-dependent methyltransferases"/>
    <property type="match status" value="1"/>
</dbReference>
<reference evidence="6 7" key="1">
    <citation type="journal article" date="2014" name="Nature">
        <title>An environmental bacterial taxon with a large and distinct metabolic repertoire.</title>
        <authorList>
            <person name="Wilson M.C."/>
            <person name="Mori T."/>
            <person name="Ruckert C."/>
            <person name="Uria A.R."/>
            <person name="Helf M.J."/>
            <person name="Takada K."/>
            <person name="Gernert C."/>
            <person name="Steffens U.A."/>
            <person name="Heycke N."/>
            <person name="Schmitt S."/>
            <person name="Rinke C."/>
            <person name="Helfrich E.J."/>
            <person name="Brachmann A.O."/>
            <person name="Gurgui C."/>
            <person name="Wakimoto T."/>
            <person name="Kracht M."/>
            <person name="Crusemann M."/>
            <person name="Hentschel U."/>
            <person name="Abe I."/>
            <person name="Matsunaga S."/>
            <person name="Kalinowski J."/>
            <person name="Takeyama H."/>
            <person name="Piel J."/>
        </authorList>
    </citation>
    <scope>NUCLEOTIDE SEQUENCE [LARGE SCALE GENOMIC DNA]</scope>
    <source>
        <strain evidence="7">TSY2</strain>
    </source>
</reference>
<evidence type="ECO:0000256" key="4">
    <source>
        <dbReference type="ARBA" id="ARBA00022679"/>
    </source>
</evidence>
<keyword evidence="3" id="KW-0489">Methyltransferase</keyword>
<evidence type="ECO:0000256" key="2">
    <source>
        <dbReference type="ARBA" id="ARBA00022490"/>
    </source>
</evidence>
<dbReference type="CDD" id="cd02440">
    <property type="entry name" value="AdoMet_MTases"/>
    <property type="match status" value="1"/>
</dbReference>